<dbReference type="Gene3D" id="2.60.120.10">
    <property type="entry name" value="Jelly Rolls"/>
    <property type="match status" value="1"/>
</dbReference>
<dbReference type="WBParaSite" id="SSLN_0000719901-mRNA-1">
    <property type="protein sequence ID" value="SSLN_0000719901-mRNA-1"/>
    <property type="gene ID" value="SSLN_0000719901"/>
</dbReference>
<keyword evidence="2" id="KW-0560">Oxidoreductase</keyword>
<evidence type="ECO:0000256" key="3">
    <source>
        <dbReference type="ARBA" id="ARBA00023004"/>
    </source>
</evidence>
<protein>
    <submittedName>
        <fullName evidence="6">2-aminoethanethiol dioxygenase</fullName>
    </submittedName>
</protein>
<keyword evidence="5" id="KW-1185">Reference proteome</keyword>
<evidence type="ECO:0000256" key="1">
    <source>
        <dbReference type="ARBA" id="ARBA00022723"/>
    </source>
</evidence>
<dbReference type="STRING" id="70667.A0A183SRY2"/>
<evidence type="ECO:0000313" key="5">
    <source>
        <dbReference type="Proteomes" id="UP000275846"/>
    </source>
</evidence>
<keyword evidence="1" id="KW-0479">Metal-binding</keyword>
<dbReference type="GO" id="GO:0016702">
    <property type="term" value="F:oxidoreductase activity, acting on single donors with incorporation of molecular oxygen, incorporation of two atoms of oxygen"/>
    <property type="evidence" value="ECO:0007669"/>
    <property type="project" value="InterPro"/>
</dbReference>
<dbReference type="GO" id="GO:0005739">
    <property type="term" value="C:mitochondrion"/>
    <property type="evidence" value="ECO:0007669"/>
    <property type="project" value="TreeGrafter"/>
</dbReference>
<dbReference type="AlphaFoldDB" id="A0A183SRY2"/>
<dbReference type="SUPFAM" id="SSF51182">
    <property type="entry name" value="RmlC-like cupins"/>
    <property type="match status" value="1"/>
</dbReference>
<dbReference type="Pfam" id="PF07847">
    <property type="entry name" value="PCO_ADO"/>
    <property type="match status" value="1"/>
</dbReference>
<dbReference type="PANTHER" id="PTHR22966">
    <property type="entry name" value="2-AMINOETHANETHIOL DIOXYGENASE"/>
    <property type="match status" value="1"/>
</dbReference>
<dbReference type="CDD" id="cd20289">
    <property type="entry name" value="cupin_ADO"/>
    <property type="match status" value="1"/>
</dbReference>
<name>A0A183SRY2_SCHSO</name>
<evidence type="ECO:0000313" key="4">
    <source>
        <dbReference type="EMBL" id="VDL93365.1"/>
    </source>
</evidence>
<evidence type="ECO:0000313" key="6">
    <source>
        <dbReference type="WBParaSite" id="SSLN_0000719901-mRNA-1"/>
    </source>
</evidence>
<reference evidence="4 5" key="2">
    <citation type="submission" date="2018-11" db="EMBL/GenBank/DDBJ databases">
        <authorList>
            <consortium name="Pathogen Informatics"/>
        </authorList>
    </citation>
    <scope>NUCLEOTIDE SEQUENCE [LARGE SCALE GENOMIC DNA]</scope>
    <source>
        <strain evidence="4 5">NST_G2</strain>
    </source>
</reference>
<dbReference type="InterPro" id="IPR014710">
    <property type="entry name" value="RmlC-like_jellyroll"/>
</dbReference>
<keyword evidence="3" id="KW-0408">Iron</keyword>
<accession>A0A183SRY2</accession>
<dbReference type="EMBL" id="UYSU01033931">
    <property type="protein sequence ID" value="VDL93365.1"/>
    <property type="molecule type" value="Genomic_DNA"/>
</dbReference>
<dbReference type="OrthoDB" id="271433at2759"/>
<dbReference type="GO" id="GO:0046872">
    <property type="term" value="F:metal ion binding"/>
    <property type="evidence" value="ECO:0007669"/>
    <property type="project" value="UniProtKB-KW"/>
</dbReference>
<reference evidence="6" key="1">
    <citation type="submission" date="2016-06" db="UniProtKB">
        <authorList>
            <consortium name="WormBaseParasite"/>
        </authorList>
    </citation>
    <scope>IDENTIFICATION</scope>
</reference>
<dbReference type="Proteomes" id="UP000275846">
    <property type="component" value="Unassembled WGS sequence"/>
</dbReference>
<gene>
    <name evidence="4" type="ORF">SSLN_LOCUS6980</name>
</gene>
<proteinExistence type="predicted"/>
<dbReference type="InterPro" id="IPR012864">
    <property type="entry name" value="PCO/ADO"/>
</dbReference>
<dbReference type="PANTHER" id="PTHR22966:SF61">
    <property type="entry name" value="2-AMINOETHANETHIOL DIOXYGENASE"/>
    <property type="match status" value="1"/>
</dbReference>
<sequence length="277" mass="30185">MTSKIAAVANLAFHVFRAHSLRSMARRTDAYSENSNSNGIRRLCASSLTNTSEPESLEEVSSDALKTLLTNVSALTLEDVGVDRVHGFDSSSFSAPVIYVHITENEIFSMGMFILRPGSRIPLHSHPGMFGIIRLMQGAVRCQSFTRLSTSQLRAAGGPLAVLSAQGAAKWQLSDFTVAQPHQDTLLNVGCEPCVLTPHTGNLHELTAVDGTVVFLDILAPPYNHDLGARECLFYREVAMPMVTADPATSSFVYLVETHQPKDYWCETAPYRGPSVS</sequence>
<dbReference type="InterPro" id="IPR011051">
    <property type="entry name" value="RmlC_Cupin_sf"/>
</dbReference>
<organism evidence="6">
    <name type="scientific">Schistocephalus solidus</name>
    <name type="common">Tapeworm</name>
    <dbReference type="NCBI Taxonomy" id="70667"/>
    <lineage>
        <taxon>Eukaryota</taxon>
        <taxon>Metazoa</taxon>
        <taxon>Spiralia</taxon>
        <taxon>Lophotrochozoa</taxon>
        <taxon>Platyhelminthes</taxon>
        <taxon>Cestoda</taxon>
        <taxon>Eucestoda</taxon>
        <taxon>Diphyllobothriidea</taxon>
        <taxon>Diphyllobothriidae</taxon>
        <taxon>Schistocephalus</taxon>
    </lineage>
</organism>
<evidence type="ECO:0000256" key="2">
    <source>
        <dbReference type="ARBA" id="ARBA00023002"/>
    </source>
</evidence>